<keyword evidence="4" id="KW-0862">Zinc</keyword>
<dbReference type="GO" id="GO:0016787">
    <property type="term" value="F:hydrolase activity"/>
    <property type="evidence" value="ECO:0007669"/>
    <property type="project" value="UniProtKB-KW"/>
</dbReference>
<dbReference type="PANTHER" id="PTHR43808:SF25">
    <property type="entry name" value="PEPTIDASE M20 DIMERISATION DOMAIN-CONTAINING PROTEIN"/>
    <property type="match status" value="1"/>
</dbReference>
<keyword evidence="3" id="KW-0378">Hydrolase</keyword>
<dbReference type="Gene3D" id="3.40.630.10">
    <property type="entry name" value="Zn peptidases"/>
    <property type="match status" value="1"/>
</dbReference>
<keyword evidence="7" id="KW-1185">Reference proteome</keyword>
<dbReference type="InterPro" id="IPR001261">
    <property type="entry name" value="ArgE/DapE_CS"/>
</dbReference>
<evidence type="ECO:0000256" key="3">
    <source>
        <dbReference type="ARBA" id="ARBA00022801"/>
    </source>
</evidence>
<gene>
    <name evidence="6" type="ORF">FQ775_20760</name>
</gene>
<evidence type="ECO:0000256" key="2">
    <source>
        <dbReference type="ARBA" id="ARBA00022723"/>
    </source>
</evidence>
<dbReference type="SUPFAM" id="SSF55031">
    <property type="entry name" value="Bacterial exopeptidase dimerisation domain"/>
    <property type="match status" value="1"/>
</dbReference>
<dbReference type="InterPro" id="IPR002933">
    <property type="entry name" value="Peptidase_M20"/>
</dbReference>
<reference evidence="6" key="1">
    <citation type="submission" date="2020-04" db="EMBL/GenBank/DDBJ databases">
        <title>Nitratireductor sp. nov. isolated from mangrove soil.</title>
        <authorList>
            <person name="Ye Y."/>
        </authorList>
    </citation>
    <scope>NUCLEOTIDE SEQUENCE</scope>
    <source>
        <strain evidence="6">SY7</strain>
    </source>
</reference>
<evidence type="ECO:0000313" key="7">
    <source>
        <dbReference type="Proteomes" id="UP000321389"/>
    </source>
</evidence>
<organism evidence="6 7">
    <name type="scientific">Nitratireductor mangrovi</name>
    <dbReference type="NCBI Taxonomy" id="2599600"/>
    <lineage>
        <taxon>Bacteria</taxon>
        <taxon>Pseudomonadati</taxon>
        <taxon>Pseudomonadota</taxon>
        <taxon>Alphaproteobacteria</taxon>
        <taxon>Hyphomicrobiales</taxon>
        <taxon>Phyllobacteriaceae</taxon>
        <taxon>Nitratireductor</taxon>
    </lineage>
</organism>
<evidence type="ECO:0000313" key="6">
    <source>
        <dbReference type="EMBL" id="QDZ02603.1"/>
    </source>
</evidence>
<keyword evidence="2" id="KW-0479">Metal-binding</keyword>
<dbReference type="AlphaFoldDB" id="A0A5B8L469"/>
<dbReference type="Pfam" id="PF07687">
    <property type="entry name" value="M20_dimer"/>
    <property type="match status" value="1"/>
</dbReference>
<dbReference type="Gene3D" id="3.30.70.360">
    <property type="match status" value="1"/>
</dbReference>
<proteinExistence type="predicted"/>
<dbReference type="InterPro" id="IPR036264">
    <property type="entry name" value="Bact_exopeptidase_dim_dom"/>
</dbReference>
<evidence type="ECO:0000256" key="4">
    <source>
        <dbReference type="ARBA" id="ARBA00022833"/>
    </source>
</evidence>
<name>A0A5B8L469_9HYPH</name>
<dbReference type="Pfam" id="PF01546">
    <property type="entry name" value="Peptidase_M20"/>
    <property type="match status" value="1"/>
</dbReference>
<feature type="domain" description="Peptidase M20 dimerisation" evidence="5">
    <location>
        <begin position="204"/>
        <end position="306"/>
    </location>
</feature>
<dbReference type="InterPro" id="IPR050072">
    <property type="entry name" value="Peptidase_M20A"/>
</dbReference>
<sequence>MTATLAQRLTPLLNRDAAIDLLRGAVARQSVTGNEANFVSYLDERMTALSLAPQLADFLPGRPNIWGERKGAGGGPRLLFMGHTDTVHVRGWAEHWQDDPRGDPFAGEIVDGAMWGRGTGDLKAGIAASLASLDLLDAAGIRLKGDLAYAFIGDEESGEPGTGVSAGVKDYAARVTAGEISKPDFAVYVEPTRLAVYAAQMGFFIADVKITGKSAYFGVPEQGVDALKATHRALAAVWRHSDEIAARASHDLVGRAFALVTGIEGGGFIAVPGECEFSLIRKLLPGESLDAAVAELETVIRDGAEEEGISVEIAYPAGRDHSHGGSPAEIDASLTEVGLLTAALEATIAGRGAIQGAPYWSESPFLINEIGTPAVYCAPGDITNCHTFEERVDVEEYFAGVVAFAVFIANYCGVA</sequence>
<dbReference type="RefSeq" id="WP_146301238.1">
    <property type="nucleotide sequence ID" value="NZ_CP042301.2"/>
</dbReference>
<comment type="cofactor">
    <cofactor evidence="1">
        <name>Zn(2+)</name>
        <dbReference type="ChEBI" id="CHEBI:29105"/>
    </cofactor>
</comment>
<evidence type="ECO:0000259" key="5">
    <source>
        <dbReference type="Pfam" id="PF07687"/>
    </source>
</evidence>
<dbReference type="PROSITE" id="PS00758">
    <property type="entry name" value="ARGE_DAPE_CPG2_1"/>
    <property type="match status" value="1"/>
</dbReference>
<protein>
    <submittedName>
        <fullName evidence="6">M20 family metallopeptidase</fullName>
    </submittedName>
</protein>
<dbReference type="PANTHER" id="PTHR43808">
    <property type="entry name" value="ACETYLORNITHINE DEACETYLASE"/>
    <property type="match status" value="1"/>
</dbReference>
<accession>A0A5B8L469</accession>
<dbReference type="EMBL" id="CP042301">
    <property type="protein sequence ID" value="QDZ02603.1"/>
    <property type="molecule type" value="Genomic_DNA"/>
</dbReference>
<dbReference type="Proteomes" id="UP000321389">
    <property type="component" value="Chromosome"/>
</dbReference>
<dbReference type="OrthoDB" id="9809784at2"/>
<evidence type="ECO:0000256" key="1">
    <source>
        <dbReference type="ARBA" id="ARBA00001947"/>
    </source>
</evidence>
<dbReference type="SUPFAM" id="SSF53187">
    <property type="entry name" value="Zn-dependent exopeptidases"/>
    <property type="match status" value="1"/>
</dbReference>
<dbReference type="KEGG" id="niy:FQ775_20760"/>
<dbReference type="GO" id="GO:0046872">
    <property type="term" value="F:metal ion binding"/>
    <property type="evidence" value="ECO:0007669"/>
    <property type="project" value="UniProtKB-KW"/>
</dbReference>
<dbReference type="InterPro" id="IPR011650">
    <property type="entry name" value="Peptidase_M20_dimer"/>
</dbReference>